<dbReference type="RefSeq" id="WP_127821780.1">
    <property type="nucleotide sequence ID" value="NZ_RWGX02000014.1"/>
</dbReference>
<protein>
    <submittedName>
        <fullName evidence="1">Uncharacterized protein</fullName>
    </submittedName>
</protein>
<comment type="caution">
    <text evidence="1">The sequence shown here is derived from an EMBL/GenBank/DDBJ whole genome shotgun (WGS) entry which is preliminary data.</text>
</comment>
<organism evidence="1">
    <name type="scientific">Flavobacterium columnare</name>
    <dbReference type="NCBI Taxonomy" id="996"/>
    <lineage>
        <taxon>Bacteria</taxon>
        <taxon>Pseudomonadati</taxon>
        <taxon>Bacteroidota</taxon>
        <taxon>Flavobacteriia</taxon>
        <taxon>Flavobacteriales</taxon>
        <taxon>Flavobacteriaceae</taxon>
        <taxon>Flavobacterium</taxon>
    </lineage>
</organism>
<name>A0AA94JQC2_9FLAO</name>
<proteinExistence type="predicted"/>
<gene>
    <name evidence="1" type="ORF">EJB19_03460</name>
</gene>
<accession>A0AA94JQC2</accession>
<reference evidence="1" key="1">
    <citation type="submission" date="2018-12" db="EMBL/GenBank/DDBJ databases">
        <title>Draft genome sequence of Flaovobacterium columnare BGFS27 isolated from channel catfish in Alabama.</title>
        <authorList>
            <person name="Cai W."/>
            <person name="Arias C."/>
        </authorList>
    </citation>
    <scope>NUCLEOTIDE SEQUENCE [LARGE SCALE GENOMIC DNA]</scope>
    <source>
        <strain evidence="1">BGFS27</strain>
    </source>
</reference>
<dbReference type="EMBL" id="RWGX01000003">
    <property type="protein sequence ID" value="RVU89198.1"/>
    <property type="molecule type" value="Genomic_DNA"/>
</dbReference>
<sequence length="122" mass="14019">MVKVISHTLGFSKFVYINSDTKQLIFYTSKPPIITNNNTLKSKGSTLYIGTNGDTWFYGSGETSSPADQILKYRKYQHPSNQKFVYKHASTHSLLATDNVMSYNGALRKSTWIWQWNIIKKM</sequence>
<dbReference type="AlphaFoldDB" id="A0AA94JQC2"/>
<evidence type="ECO:0000313" key="1">
    <source>
        <dbReference type="EMBL" id="RVU89198.1"/>
    </source>
</evidence>